<evidence type="ECO:0000313" key="2">
    <source>
        <dbReference type="Proteomes" id="UP000054466"/>
    </source>
</evidence>
<evidence type="ECO:0000313" key="1">
    <source>
        <dbReference type="EMBL" id="KIW22077.1"/>
    </source>
</evidence>
<dbReference type="VEuPathDB" id="FungiDB:PV07_12539"/>
<dbReference type="AlphaFoldDB" id="A0A0D2ABE7"/>
<keyword evidence="2" id="KW-1185">Reference proteome</keyword>
<organism evidence="1 2">
    <name type="scientific">Cladophialophora immunda</name>
    <dbReference type="NCBI Taxonomy" id="569365"/>
    <lineage>
        <taxon>Eukaryota</taxon>
        <taxon>Fungi</taxon>
        <taxon>Dikarya</taxon>
        <taxon>Ascomycota</taxon>
        <taxon>Pezizomycotina</taxon>
        <taxon>Eurotiomycetes</taxon>
        <taxon>Chaetothyriomycetidae</taxon>
        <taxon>Chaetothyriales</taxon>
        <taxon>Herpotrichiellaceae</taxon>
        <taxon>Cladophialophora</taxon>
    </lineage>
</organism>
<dbReference type="HOGENOM" id="CLU_1586289_0_0_1"/>
<reference evidence="1 2" key="1">
    <citation type="submission" date="2015-01" db="EMBL/GenBank/DDBJ databases">
        <title>The Genome Sequence of Cladophialophora immunda CBS83496.</title>
        <authorList>
            <consortium name="The Broad Institute Genomics Platform"/>
            <person name="Cuomo C."/>
            <person name="de Hoog S."/>
            <person name="Gorbushina A."/>
            <person name="Stielow B."/>
            <person name="Teixiera M."/>
            <person name="Abouelleil A."/>
            <person name="Chapman S.B."/>
            <person name="Priest M."/>
            <person name="Young S.K."/>
            <person name="Wortman J."/>
            <person name="Nusbaum C."/>
            <person name="Birren B."/>
        </authorList>
    </citation>
    <scope>NUCLEOTIDE SEQUENCE [LARGE SCALE GENOMIC DNA]</scope>
    <source>
        <strain evidence="1 2">CBS 83496</strain>
    </source>
</reference>
<dbReference type="EMBL" id="KN847050">
    <property type="protein sequence ID" value="KIW22077.1"/>
    <property type="molecule type" value="Genomic_DNA"/>
</dbReference>
<sequence length="168" mass="19356">MLPSQELSEGPMLPNLLLQIHAQERTRLQKVNATPMSLETAGQELSLIRPWHERTRWYETYRDRPRDVLYRLALLPERGGRLFGKHFGTVGGQEIWSSAEDEERIHRILQHVDIAFDRCEETVRRTGHPILSWLRSRFPSRPFKAPSSSSDGTKLAVSIDGVADKSWV</sequence>
<dbReference type="OrthoDB" id="4357394at2759"/>
<accession>A0A0D2ABE7</accession>
<name>A0A0D2ABE7_9EURO</name>
<protein>
    <submittedName>
        <fullName evidence="1">Uncharacterized protein</fullName>
    </submittedName>
</protein>
<dbReference type="RefSeq" id="XP_016242293.1">
    <property type="nucleotide sequence ID" value="XM_016400073.1"/>
</dbReference>
<gene>
    <name evidence="1" type="ORF">PV07_12539</name>
</gene>
<dbReference type="Proteomes" id="UP000054466">
    <property type="component" value="Unassembled WGS sequence"/>
</dbReference>
<dbReference type="GeneID" id="27351733"/>
<proteinExistence type="predicted"/>